<keyword evidence="9" id="KW-0479">Metal-binding</keyword>
<feature type="binding site" evidence="8">
    <location>
        <begin position="23"/>
        <end position="30"/>
    </location>
    <ligand>
        <name>GTP</name>
        <dbReference type="ChEBI" id="CHEBI:37565"/>
    </ligand>
</feature>
<dbReference type="Pfam" id="PF00025">
    <property type="entry name" value="Arf"/>
    <property type="match status" value="1"/>
</dbReference>
<comment type="similarity">
    <text evidence="2">Belongs to the small GTPase superfamily. Arf family.</text>
</comment>
<dbReference type="GO" id="GO:0003924">
    <property type="term" value="F:GTPase activity"/>
    <property type="evidence" value="ECO:0007669"/>
    <property type="project" value="InterPro"/>
</dbReference>
<evidence type="ECO:0000256" key="2">
    <source>
        <dbReference type="ARBA" id="ARBA00010290"/>
    </source>
</evidence>
<evidence type="ECO:0000256" key="8">
    <source>
        <dbReference type="PIRSR" id="PIRSR606689-1"/>
    </source>
</evidence>
<evidence type="ECO:0000256" key="5">
    <source>
        <dbReference type="ARBA" id="ARBA00023134"/>
    </source>
</evidence>
<dbReference type="GO" id="GO:0046872">
    <property type="term" value="F:metal ion binding"/>
    <property type="evidence" value="ECO:0007669"/>
    <property type="project" value="UniProtKB-KW"/>
</dbReference>
<dbReference type="InterPro" id="IPR027417">
    <property type="entry name" value="P-loop_NTPase"/>
</dbReference>
<keyword evidence="9" id="KW-0460">Magnesium</keyword>
<dbReference type="Gene3D" id="3.40.50.300">
    <property type="entry name" value="P-loop containing nucleotide triphosphate hydrolases"/>
    <property type="match status" value="1"/>
</dbReference>
<evidence type="ECO:0000313" key="10">
    <source>
        <dbReference type="Ensembl" id="ENSHCOP00000022335.1"/>
    </source>
</evidence>
<keyword evidence="11" id="KW-1185">Reference proteome</keyword>
<name>A0A3Q2YTX1_HIPCM</name>
<dbReference type="CDD" id="cd04154">
    <property type="entry name" value="Arl2"/>
    <property type="match status" value="1"/>
</dbReference>
<dbReference type="PRINTS" id="PR00449">
    <property type="entry name" value="RASTRNSFRMNG"/>
</dbReference>
<dbReference type="SMART" id="SM00177">
    <property type="entry name" value="ARF"/>
    <property type="match status" value="1"/>
</dbReference>
<dbReference type="OMA" id="KTHHWQI"/>
<evidence type="ECO:0000256" key="7">
    <source>
        <dbReference type="ARBA" id="ARBA00026198"/>
    </source>
</evidence>
<reference evidence="10" key="2">
    <citation type="submission" date="2025-09" db="UniProtKB">
        <authorList>
            <consortium name="Ensembl"/>
        </authorList>
    </citation>
    <scope>IDENTIFICATION</scope>
</reference>
<dbReference type="SMART" id="SM00178">
    <property type="entry name" value="SAR"/>
    <property type="match status" value="1"/>
</dbReference>
<dbReference type="GeneTree" id="ENSGT00940000157941"/>
<dbReference type="InterPro" id="IPR045873">
    <property type="entry name" value="Arl2"/>
</dbReference>
<evidence type="ECO:0000256" key="3">
    <source>
        <dbReference type="ARBA" id="ARBA00022707"/>
    </source>
</evidence>
<evidence type="ECO:0000256" key="4">
    <source>
        <dbReference type="ARBA" id="ARBA00022741"/>
    </source>
</evidence>
<keyword evidence="3" id="KW-0519">Myristate</keyword>
<comment type="subcellular location">
    <subcellularLocation>
        <location evidence="1">Cytoplasm</location>
        <location evidence="1">Cytoskeleton</location>
        <location evidence="1">Microtubule organizing center</location>
        <location evidence="1">Centrosome</location>
    </subcellularLocation>
</comment>
<dbReference type="FunFam" id="3.40.50.300:FF:000393">
    <property type="entry name" value="ADP-ribosylation factor-like 2, arl2"/>
    <property type="match status" value="1"/>
</dbReference>
<evidence type="ECO:0000256" key="6">
    <source>
        <dbReference type="ARBA" id="ARBA00023288"/>
    </source>
</evidence>
<dbReference type="AlphaFoldDB" id="A0A3Q2YTX1"/>
<organism evidence="10 11">
    <name type="scientific">Hippocampus comes</name>
    <name type="common">Tiger tail seahorse</name>
    <dbReference type="NCBI Taxonomy" id="109280"/>
    <lineage>
        <taxon>Eukaryota</taxon>
        <taxon>Metazoa</taxon>
        <taxon>Chordata</taxon>
        <taxon>Craniata</taxon>
        <taxon>Vertebrata</taxon>
        <taxon>Euteleostomi</taxon>
        <taxon>Actinopterygii</taxon>
        <taxon>Neopterygii</taxon>
        <taxon>Teleostei</taxon>
        <taxon>Neoteleostei</taxon>
        <taxon>Acanthomorphata</taxon>
        <taxon>Syngnathiaria</taxon>
        <taxon>Syngnathiformes</taxon>
        <taxon>Syngnathoidei</taxon>
        <taxon>Syngnathidae</taxon>
        <taxon>Hippocampus</taxon>
    </lineage>
</organism>
<reference evidence="10" key="1">
    <citation type="submission" date="2025-08" db="UniProtKB">
        <authorList>
            <consortium name="Ensembl"/>
        </authorList>
    </citation>
    <scope>IDENTIFICATION</scope>
</reference>
<dbReference type="InterPro" id="IPR006689">
    <property type="entry name" value="Small_GTPase_ARF/SAR"/>
</dbReference>
<dbReference type="Proteomes" id="UP000264820">
    <property type="component" value="Unplaced"/>
</dbReference>
<proteinExistence type="inferred from homology"/>
<dbReference type="InterPro" id="IPR005225">
    <property type="entry name" value="Small_GTP-bd"/>
</dbReference>
<accession>A0A3Q2YTX1</accession>
<protein>
    <recommendedName>
        <fullName evidence="7">ADP-ribosylation factor-like protein 2</fullName>
    </recommendedName>
</protein>
<evidence type="ECO:0000256" key="1">
    <source>
        <dbReference type="ARBA" id="ARBA00004300"/>
    </source>
</evidence>
<keyword evidence="5 8" id="KW-0342">GTP-binding</keyword>
<sequence>MGLLTILKKMKQKEREMRLLILGLDNAGKTTVVKRLNGEDISDCGLVFLRTQRDTITPNELNLNVCVYCRSYKLNIWDVGGQKSLRSYWRNYFERTDGLVWVVDSADRQRMEDCRQELHKLLLEERLLGATLLVFANKQDLPGAMSEEAIQTTLALDDIKNHHWCIMGCSAVTGQNLLAGMDWLLDDIAARLFNAD</sequence>
<evidence type="ECO:0000313" key="11">
    <source>
        <dbReference type="Proteomes" id="UP000264820"/>
    </source>
</evidence>
<dbReference type="NCBIfam" id="TIGR00231">
    <property type="entry name" value="small_GTP"/>
    <property type="match status" value="1"/>
</dbReference>
<feature type="binding site" evidence="8">
    <location>
        <position position="81"/>
    </location>
    <ligand>
        <name>GTP</name>
        <dbReference type="ChEBI" id="CHEBI:37565"/>
    </ligand>
</feature>
<feature type="binding site" evidence="8">
    <location>
        <begin position="137"/>
        <end position="140"/>
    </location>
    <ligand>
        <name>GTP</name>
        <dbReference type="ChEBI" id="CHEBI:37565"/>
    </ligand>
</feature>
<dbReference type="InterPro" id="IPR044612">
    <property type="entry name" value="ARL2/3"/>
</dbReference>
<dbReference type="GO" id="GO:0005813">
    <property type="term" value="C:centrosome"/>
    <property type="evidence" value="ECO:0007669"/>
    <property type="project" value="UniProtKB-SubCell"/>
</dbReference>
<keyword evidence="4 8" id="KW-0547">Nucleotide-binding</keyword>
<dbReference type="PANTHER" id="PTHR45697">
    <property type="entry name" value="ADP-RIBOSYLATION FACTOR-LIKE PROTEIN 2-RELATED"/>
    <property type="match status" value="1"/>
</dbReference>
<dbReference type="PROSITE" id="PS51417">
    <property type="entry name" value="ARF"/>
    <property type="match status" value="1"/>
</dbReference>
<keyword evidence="6" id="KW-0449">Lipoprotein</keyword>
<dbReference type="GO" id="GO:0005525">
    <property type="term" value="F:GTP binding"/>
    <property type="evidence" value="ECO:0007669"/>
    <property type="project" value="UniProtKB-KW"/>
</dbReference>
<evidence type="ECO:0000256" key="9">
    <source>
        <dbReference type="PIRSR" id="PIRSR606689-2"/>
    </source>
</evidence>
<feature type="binding site" evidence="9">
    <location>
        <position position="30"/>
    </location>
    <ligand>
        <name>Mg(2+)</name>
        <dbReference type="ChEBI" id="CHEBI:18420"/>
    </ligand>
</feature>
<dbReference type="STRING" id="109280.ENSHCOP00000022335"/>
<dbReference type="SUPFAM" id="SSF52540">
    <property type="entry name" value="P-loop containing nucleoside triphosphate hydrolases"/>
    <property type="match status" value="1"/>
</dbReference>
<dbReference type="Ensembl" id="ENSHCOT00000001324.1">
    <property type="protein sequence ID" value="ENSHCOP00000022335.1"/>
    <property type="gene ID" value="ENSHCOG00000009949.1"/>
</dbReference>